<evidence type="ECO:0000256" key="3">
    <source>
        <dbReference type="ARBA" id="ARBA00023098"/>
    </source>
</evidence>
<dbReference type="GO" id="GO:0004806">
    <property type="term" value="F:triacylglycerol lipase activity"/>
    <property type="evidence" value="ECO:0007669"/>
    <property type="project" value="InterPro"/>
</dbReference>
<dbReference type="Proteomes" id="UP000823405">
    <property type="component" value="Unassembled WGS sequence"/>
</dbReference>
<dbReference type="Pfam" id="PF11815">
    <property type="entry name" value="DUF3336"/>
    <property type="match status" value="1"/>
</dbReference>
<feature type="short sequence motif" description="GXSXG" evidence="4">
    <location>
        <begin position="419"/>
        <end position="423"/>
    </location>
</feature>
<dbReference type="AlphaFoldDB" id="A0A9P6UUI5"/>
<organism evidence="7 8">
    <name type="scientific">Linnemannia gamsii</name>
    <dbReference type="NCBI Taxonomy" id="64522"/>
    <lineage>
        <taxon>Eukaryota</taxon>
        <taxon>Fungi</taxon>
        <taxon>Fungi incertae sedis</taxon>
        <taxon>Mucoromycota</taxon>
        <taxon>Mortierellomycotina</taxon>
        <taxon>Mortierellomycetes</taxon>
        <taxon>Mortierellales</taxon>
        <taxon>Mortierellaceae</taxon>
        <taxon>Linnemannia</taxon>
    </lineage>
</organism>
<gene>
    <name evidence="7" type="ORF">BGZ97_001204</name>
</gene>
<evidence type="ECO:0000256" key="5">
    <source>
        <dbReference type="SAM" id="MobiDB-lite"/>
    </source>
</evidence>
<feature type="compositionally biased region" description="Polar residues" evidence="5">
    <location>
        <begin position="126"/>
        <end position="135"/>
    </location>
</feature>
<dbReference type="PANTHER" id="PTHR14226:SF10">
    <property type="entry name" value="TRIACYLGLYCEROL LIPASE 4-RELATED"/>
    <property type="match status" value="1"/>
</dbReference>
<keyword evidence="2 4" id="KW-0442">Lipid degradation</keyword>
<dbReference type="PROSITE" id="PS51635">
    <property type="entry name" value="PNPLA"/>
    <property type="match status" value="1"/>
</dbReference>
<evidence type="ECO:0000256" key="1">
    <source>
        <dbReference type="ARBA" id="ARBA00022801"/>
    </source>
</evidence>
<feature type="compositionally biased region" description="Polar residues" evidence="5">
    <location>
        <begin position="753"/>
        <end position="782"/>
    </location>
</feature>
<feature type="compositionally biased region" description="Low complexity" evidence="5">
    <location>
        <begin position="1021"/>
        <end position="1051"/>
    </location>
</feature>
<dbReference type="InterPro" id="IPR021771">
    <property type="entry name" value="Triacylglycerol_lipase_N"/>
</dbReference>
<feature type="compositionally biased region" description="Polar residues" evidence="5">
    <location>
        <begin position="854"/>
        <end position="867"/>
    </location>
</feature>
<name>A0A9P6UUI5_9FUNG</name>
<dbReference type="OrthoDB" id="10049244at2759"/>
<feature type="active site" description="Nucleophile" evidence="4">
    <location>
        <position position="421"/>
    </location>
</feature>
<dbReference type="Pfam" id="PF01734">
    <property type="entry name" value="Patatin"/>
    <property type="match status" value="1"/>
</dbReference>
<dbReference type="PANTHER" id="PTHR14226">
    <property type="entry name" value="NEUROPATHY TARGET ESTERASE/SWISS CHEESE D.MELANOGASTER"/>
    <property type="match status" value="1"/>
</dbReference>
<evidence type="ECO:0000256" key="4">
    <source>
        <dbReference type="PROSITE-ProRule" id="PRU01161"/>
    </source>
</evidence>
<feature type="region of interest" description="Disordered" evidence="5">
    <location>
        <begin position="150"/>
        <end position="202"/>
    </location>
</feature>
<feature type="compositionally biased region" description="Low complexity" evidence="5">
    <location>
        <begin position="151"/>
        <end position="160"/>
    </location>
</feature>
<feature type="compositionally biased region" description="Polar residues" evidence="5">
    <location>
        <begin position="908"/>
        <end position="919"/>
    </location>
</feature>
<dbReference type="Gene3D" id="3.40.1090.10">
    <property type="entry name" value="Cytosolic phospholipase A2 catalytic domain"/>
    <property type="match status" value="2"/>
</dbReference>
<feature type="compositionally biased region" description="Low complexity" evidence="5">
    <location>
        <begin position="876"/>
        <end position="893"/>
    </location>
</feature>
<feature type="compositionally biased region" description="Low complexity" evidence="5">
    <location>
        <begin position="967"/>
        <end position="986"/>
    </location>
</feature>
<protein>
    <recommendedName>
        <fullName evidence="6">PNPLA domain-containing protein</fullName>
    </recommendedName>
</protein>
<feature type="region of interest" description="Disordered" evidence="5">
    <location>
        <begin position="30"/>
        <end position="135"/>
    </location>
</feature>
<feature type="compositionally biased region" description="Acidic residues" evidence="5">
    <location>
        <begin position="191"/>
        <end position="201"/>
    </location>
</feature>
<evidence type="ECO:0000259" key="6">
    <source>
        <dbReference type="PROSITE" id="PS51635"/>
    </source>
</evidence>
<dbReference type="InterPro" id="IPR002641">
    <property type="entry name" value="PNPLA_dom"/>
</dbReference>
<evidence type="ECO:0000256" key="2">
    <source>
        <dbReference type="ARBA" id="ARBA00022963"/>
    </source>
</evidence>
<dbReference type="EMBL" id="JAAAIN010000124">
    <property type="protein sequence ID" value="KAG0319897.1"/>
    <property type="molecule type" value="Genomic_DNA"/>
</dbReference>
<keyword evidence="3 4" id="KW-0443">Lipid metabolism</keyword>
<sequence>MSRSSPIVAPIIDEDFDLCISETNLPFPYSDHCSTGPPSLYEFDVADDYDEEEEGEEGGYLEGALDEEEEEGDEDEDDTLVSETKEVLLDGDSDSDPALAFGVNTNGNGHLPVSLVSPKPDESAPTPRSRNGRQKQLNDLSDQLHSRLENIHNNNNNSKNDTLSTPIAATPKTRPYFSRQSYSFDSNEGWHEEDEEGDEHVDEANHNQHGLTGIIQTVTSSATSVAYAVGKHWSKKIYESLLASRDPKAYYTHLLSAATNYEQWAEAAAVLDRLQGKDKWKNDPRSPHYDYEMLQERLSQLSAARESGDLGLMIYLLRTSLSRNLGNVGRPQLYANTIIGTKRLIEEYNAEVIRQLNIICDTESDDFSMAAKLEFFTHTRQAFGRTALLLSGGATMGLMHIGVIKTLYYNQLLPRIISGSSCGSIIAGILCTRTDEEISEMFQFDKFNFTVFHTVEETGDVLARLIHFLKNGALFDAQVLKAALKDNIGNVTFQEAYNRTRRILNITVSTSATFEMPRLLNYLTAPNVLIWSAVATSSAAPFIYNSAPLMAKDKNGDEVQWNPSRYHWIDGSVDNDLPMNKLSELFNVNHFIVCQVNPYIVPFLHNSLARSPTNRVLGWILYQARSEVQHRMNQLSILGVMPGLIQKVQAIMSQRYYGDITIVPDLDVDDYLNIVTNPTVEFLVNATLKGERATWPKISIIKNHCSIEHCLDDILYRLRLRRLEAYRPPATAASSKRPSGNSVFTQAPPPSMPATSGCATASMRDSTSIGFGSIGRSNSSPATPHATVNLDRPAMTPMASLPVNSSIDAASGLMPSTAMEDALALGVDTQEMQTALSQSQGRSSMEVPIPTATVQSKSTTRSGSGVQSHAAPPTLRRANSSSSSASNSVRASSTGPTEGGKSIRHRNSIGSGSEYSLQDNGEVAVKTSSSSAQRTASSSSSTTTNLTSPRIVFTPSMPAHSPVNETSQFSQMSGLGLGQSSGAASSSLVTSPTVLSTATVSAVSNPVPAVVQTHKARASSKKSSSSTTSSTSSSASSTTNTTSSGRPGSSRSRSKAARTFQMTSLDH</sequence>
<feature type="region of interest" description="Disordered" evidence="5">
    <location>
        <begin position="728"/>
        <end position="790"/>
    </location>
</feature>
<feature type="domain" description="PNPLA" evidence="6">
    <location>
        <begin position="388"/>
        <end position="583"/>
    </location>
</feature>
<dbReference type="InterPro" id="IPR016035">
    <property type="entry name" value="Acyl_Trfase/lysoPLipase"/>
</dbReference>
<dbReference type="InterPro" id="IPR050301">
    <property type="entry name" value="NTE"/>
</dbReference>
<feature type="compositionally biased region" description="Acidic residues" evidence="5">
    <location>
        <begin position="44"/>
        <end position="80"/>
    </location>
</feature>
<keyword evidence="8" id="KW-1185">Reference proteome</keyword>
<feature type="region of interest" description="Disordered" evidence="5">
    <location>
        <begin position="854"/>
        <end position="986"/>
    </location>
</feature>
<proteinExistence type="predicted"/>
<feature type="compositionally biased region" description="Polar residues" evidence="5">
    <location>
        <begin position="732"/>
        <end position="745"/>
    </location>
</feature>
<accession>A0A9P6UUI5</accession>
<feature type="region of interest" description="Disordered" evidence="5">
    <location>
        <begin position="1005"/>
        <end position="1067"/>
    </location>
</feature>
<reference evidence="7" key="1">
    <citation type="journal article" date="2020" name="Fungal Divers.">
        <title>Resolving the Mortierellaceae phylogeny through synthesis of multi-gene phylogenetics and phylogenomics.</title>
        <authorList>
            <person name="Vandepol N."/>
            <person name="Liber J."/>
            <person name="Desiro A."/>
            <person name="Na H."/>
            <person name="Kennedy M."/>
            <person name="Barry K."/>
            <person name="Grigoriev I.V."/>
            <person name="Miller A.N."/>
            <person name="O'Donnell K."/>
            <person name="Stajich J.E."/>
            <person name="Bonito G."/>
        </authorList>
    </citation>
    <scope>NUCLEOTIDE SEQUENCE</scope>
    <source>
        <strain evidence="7">NVP60</strain>
    </source>
</reference>
<feature type="active site" description="Proton acceptor" evidence="4">
    <location>
        <position position="570"/>
    </location>
</feature>
<dbReference type="GO" id="GO:0016042">
    <property type="term" value="P:lipid catabolic process"/>
    <property type="evidence" value="ECO:0007669"/>
    <property type="project" value="UniProtKB-UniRule"/>
</dbReference>
<evidence type="ECO:0000313" key="8">
    <source>
        <dbReference type="Proteomes" id="UP000823405"/>
    </source>
</evidence>
<comment type="caution">
    <text evidence="7">The sequence shown here is derived from an EMBL/GenBank/DDBJ whole genome shotgun (WGS) entry which is preliminary data.</text>
</comment>
<comment type="caution">
    <text evidence="4">Lacks conserved residue(s) required for the propagation of feature annotation.</text>
</comment>
<feature type="compositionally biased region" description="Low complexity" evidence="5">
    <location>
        <begin position="927"/>
        <end position="948"/>
    </location>
</feature>
<keyword evidence="1 4" id="KW-0378">Hydrolase</keyword>
<evidence type="ECO:0000313" key="7">
    <source>
        <dbReference type="EMBL" id="KAG0319897.1"/>
    </source>
</evidence>
<dbReference type="GO" id="GO:0006641">
    <property type="term" value="P:triglyceride metabolic process"/>
    <property type="evidence" value="ECO:0007669"/>
    <property type="project" value="UniProtKB-ARBA"/>
</dbReference>
<dbReference type="SUPFAM" id="SSF52151">
    <property type="entry name" value="FabD/lysophospholipase-like"/>
    <property type="match status" value="1"/>
</dbReference>